<keyword evidence="2" id="KW-1185">Reference proteome</keyword>
<name>A0ABN8MEJ2_9CNID</name>
<proteinExistence type="predicted"/>
<accession>A0ABN8MEJ2</accession>
<protein>
    <submittedName>
        <fullName evidence="1">Uncharacterized protein</fullName>
    </submittedName>
</protein>
<organism evidence="1 2">
    <name type="scientific">Porites evermanni</name>
    <dbReference type="NCBI Taxonomy" id="104178"/>
    <lineage>
        <taxon>Eukaryota</taxon>
        <taxon>Metazoa</taxon>
        <taxon>Cnidaria</taxon>
        <taxon>Anthozoa</taxon>
        <taxon>Hexacorallia</taxon>
        <taxon>Scleractinia</taxon>
        <taxon>Fungiina</taxon>
        <taxon>Poritidae</taxon>
        <taxon>Porites</taxon>
    </lineage>
</organism>
<reference evidence="1 2" key="1">
    <citation type="submission" date="2022-05" db="EMBL/GenBank/DDBJ databases">
        <authorList>
            <consortium name="Genoscope - CEA"/>
            <person name="William W."/>
        </authorList>
    </citation>
    <scope>NUCLEOTIDE SEQUENCE [LARGE SCALE GENOMIC DNA]</scope>
</reference>
<gene>
    <name evidence="1" type="ORF">PEVE_00026357</name>
</gene>
<comment type="caution">
    <text evidence="1">The sequence shown here is derived from an EMBL/GenBank/DDBJ whole genome shotgun (WGS) entry which is preliminary data.</text>
</comment>
<dbReference type="Proteomes" id="UP001159427">
    <property type="component" value="Unassembled WGS sequence"/>
</dbReference>
<evidence type="ECO:0000313" key="2">
    <source>
        <dbReference type="Proteomes" id="UP001159427"/>
    </source>
</evidence>
<evidence type="ECO:0000313" key="1">
    <source>
        <dbReference type="EMBL" id="CAH3025536.1"/>
    </source>
</evidence>
<dbReference type="EMBL" id="CALNXI010000357">
    <property type="protein sequence ID" value="CAH3025536.1"/>
    <property type="molecule type" value="Genomic_DNA"/>
</dbReference>
<sequence>MPEARLPSYRDDGSLWQTRTVRRKPLSHQLAALWESYRSASKGELPGITRRGVRNKFCCNRRKLAMTCDEQRKTLNLSSQADVFISESLTPFKKKVFGDVNKVKKKLKWKSIDLDI</sequence>